<dbReference type="InterPro" id="IPR022742">
    <property type="entry name" value="Hydrolase_4"/>
</dbReference>
<evidence type="ECO:0000259" key="1">
    <source>
        <dbReference type="Pfam" id="PF12146"/>
    </source>
</evidence>
<dbReference type="GO" id="GO:0016787">
    <property type="term" value="F:hydrolase activity"/>
    <property type="evidence" value="ECO:0007669"/>
    <property type="project" value="UniProtKB-KW"/>
</dbReference>
<dbReference type="Proteomes" id="UP000541470">
    <property type="component" value="Unassembled WGS sequence"/>
</dbReference>
<dbReference type="RefSeq" id="WP_169588548.1">
    <property type="nucleotide sequence ID" value="NZ_JABBGK010000001.1"/>
</dbReference>
<protein>
    <submittedName>
        <fullName evidence="2">Alpha/beta hydrolase</fullName>
    </submittedName>
</protein>
<evidence type="ECO:0000313" key="2">
    <source>
        <dbReference type="EMBL" id="NML73875.1"/>
    </source>
</evidence>
<comment type="caution">
    <text evidence="2">The sequence shown here is derived from an EMBL/GenBank/DDBJ whole genome shotgun (WGS) entry which is preliminary data.</text>
</comment>
<name>A0A7Y0FVI1_9HYPH</name>
<organism evidence="2 3">
    <name type="scientific">Rhizobium terricola</name>
    <dbReference type="NCBI Taxonomy" id="2728849"/>
    <lineage>
        <taxon>Bacteria</taxon>
        <taxon>Pseudomonadati</taxon>
        <taxon>Pseudomonadota</taxon>
        <taxon>Alphaproteobacteria</taxon>
        <taxon>Hyphomicrobiales</taxon>
        <taxon>Rhizobiaceae</taxon>
        <taxon>Rhizobium/Agrobacterium group</taxon>
        <taxon>Rhizobium</taxon>
    </lineage>
</organism>
<dbReference type="Gene3D" id="3.40.50.1820">
    <property type="entry name" value="alpha/beta hydrolase"/>
    <property type="match status" value="1"/>
</dbReference>
<dbReference type="AlphaFoldDB" id="A0A7Y0FVI1"/>
<dbReference type="InterPro" id="IPR029058">
    <property type="entry name" value="AB_hydrolase_fold"/>
</dbReference>
<feature type="domain" description="Serine aminopeptidase S33" evidence="1">
    <location>
        <begin position="63"/>
        <end position="265"/>
    </location>
</feature>
<reference evidence="2 3" key="1">
    <citation type="submission" date="2020-04" db="EMBL/GenBank/DDBJ databases">
        <title>Rhizobium sp. S-51 isolated from soil.</title>
        <authorList>
            <person name="Dahal R.H."/>
        </authorList>
    </citation>
    <scope>NUCLEOTIDE SEQUENCE [LARGE SCALE GENOMIC DNA]</scope>
    <source>
        <strain evidence="2 3">S-51</strain>
    </source>
</reference>
<evidence type="ECO:0000313" key="3">
    <source>
        <dbReference type="Proteomes" id="UP000541470"/>
    </source>
</evidence>
<dbReference type="EMBL" id="JABBGK010000001">
    <property type="protein sequence ID" value="NML73875.1"/>
    <property type="molecule type" value="Genomic_DNA"/>
</dbReference>
<sequence>MPNRFTQTILRPRARPRLSPAGIGADLDAYLDAAEAKFSDIRSGARKQIVWADPRTKAKTPIAVIYVHGFSASPSELRPLPDRVAASLGANLMFTRLAGHGRSPDAMAEADIGDWLDDLDEALAVGERLGDRIVVMATSTGASLVTYALTLDRFRERISAVVFLSPNYRISDPLGFALTWPFACGLARLAIGKRRSFDPINAAHAAGWTTSYPVEALLPMARIAANARRSAVERILIPALFVRSPRDQVVDPAATDRLAARWGGAHAVLDPGPVGDPSSHVIAGDALSPETTGPLAEAIIAWLKDQPSFR</sequence>
<keyword evidence="3" id="KW-1185">Reference proteome</keyword>
<accession>A0A7Y0FVI1</accession>
<dbReference type="Pfam" id="PF12146">
    <property type="entry name" value="Hydrolase_4"/>
    <property type="match status" value="1"/>
</dbReference>
<keyword evidence="2" id="KW-0378">Hydrolase</keyword>
<dbReference type="SUPFAM" id="SSF53474">
    <property type="entry name" value="alpha/beta-Hydrolases"/>
    <property type="match status" value="1"/>
</dbReference>
<gene>
    <name evidence="2" type="ORF">HHL25_07025</name>
</gene>
<proteinExistence type="predicted"/>